<gene>
    <name evidence="1" type="ORF">D9613_012516</name>
</gene>
<evidence type="ECO:0000313" key="2">
    <source>
        <dbReference type="Proteomes" id="UP000521872"/>
    </source>
</evidence>
<dbReference type="Proteomes" id="UP000521872">
    <property type="component" value="Unassembled WGS sequence"/>
</dbReference>
<reference evidence="1 2" key="1">
    <citation type="submission" date="2019-12" db="EMBL/GenBank/DDBJ databases">
        <authorList>
            <person name="Floudas D."/>
            <person name="Bentzer J."/>
            <person name="Ahren D."/>
            <person name="Johansson T."/>
            <person name="Persson P."/>
            <person name="Tunlid A."/>
        </authorList>
    </citation>
    <scope>NUCLEOTIDE SEQUENCE [LARGE SCALE GENOMIC DNA]</scope>
    <source>
        <strain evidence="1 2">CBS 102.39</strain>
    </source>
</reference>
<dbReference type="EMBL" id="JAACJL010000034">
    <property type="protein sequence ID" value="KAF4615670.1"/>
    <property type="molecule type" value="Genomic_DNA"/>
</dbReference>
<keyword evidence="2" id="KW-1185">Reference proteome</keyword>
<sequence>MKLQRLASNPIFASKQRRHGLFLTPTNSFEMSPSNGLLPRTMPMQALEHPKFKEMIVIASRATNGVKVPTRKAARRHIMRLFQRNLDNLQKRLMSPKAGLISMTCDAWQASNVDADLVVTGRWNEKKSEGVWEQQQVFKIVKRLGFGHKVGWVTCDNASCLNNATWICMAHTINLSSQPLISTYSKTAHFDPDEDAIEDIIPAFVDE</sequence>
<evidence type="ECO:0000313" key="1">
    <source>
        <dbReference type="EMBL" id="KAF4615670.1"/>
    </source>
</evidence>
<protein>
    <submittedName>
        <fullName evidence="1">Uncharacterized protein</fullName>
    </submittedName>
</protein>
<comment type="caution">
    <text evidence="1">The sequence shown here is derived from an EMBL/GenBank/DDBJ whole genome shotgun (WGS) entry which is preliminary data.</text>
</comment>
<accession>A0A8H4QS07</accession>
<name>A0A8H4QS07_9AGAR</name>
<dbReference type="AlphaFoldDB" id="A0A8H4QS07"/>
<organism evidence="1 2">
    <name type="scientific">Agrocybe pediades</name>
    <dbReference type="NCBI Taxonomy" id="84607"/>
    <lineage>
        <taxon>Eukaryota</taxon>
        <taxon>Fungi</taxon>
        <taxon>Dikarya</taxon>
        <taxon>Basidiomycota</taxon>
        <taxon>Agaricomycotina</taxon>
        <taxon>Agaricomycetes</taxon>
        <taxon>Agaricomycetidae</taxon>
        <taxon>Agaricales</taxon>
        <taxon>Agaricineae</taxon>
        <taxon>Strophariaceae</taxon>
        <taxon>Agrocybe</taxon>
    </lineage>
</organism>
<proteinExistence type="predicted"/>